<feature type="compositionally biased region" description="Pro residues" evidence="1">
    <location>
        <begin position="264"/>
        <end position="276"/>
    </location>
</feature>
<feature type="compositionally biased region" description="Polar residues" evidence="1">
    <location>
        <begin position="878"/>
        <end position="887"/>
    </location>
</feature>
<feature type="compositionally biased region" description="Pro residues" evidence="1">
    <location>
        <begin position="636"/>
        <end position="645"/>
    </location>
</feature>
<dbReference type="AlphaFoldDB" id="A0A2H3JY09"/>
<dbReference type="STRING" id="742152.A0A2H3JY09"/>
<feature type="region of interest" description="Disordered" evidence="1">
    <location>
        <begin position="1"/>
        <end position="32"/>
    </location>
</feature>
<keyword evidence="3" id="KW-1185">Reference proteome</keyword>
<accession>A0A2H3JY09</accession>
<feature type="compositionally biased region" description="Polar residues" evidence="1">
    <location>
        <begin position="126"/>
        <end position="141"/>
    </location>
</feature>
<feature type="compositionally biased region" description="Basic and acidic residues" evidence="1">
    <location>
        <begin position="513"/>
        <end position="522"/>
    </location>
</feature>
<dbReference type="EMBL" id="KB468113">
    <property type="protein sequence ID" value="PCH41614.1"/>
    <property type="molecule type" value="Genomic_DNA"/>
</dbReference>
<feature type="region of interest" description="Disordered" evidence="1">
    <location>
        <begin position="253"/>
        <end position="292"/>
    </location>
</feature>
<feature type="compositionally biased region" description="Basic and acidic residues" evidence="1">
    <location>
        <begin position="585"/>
        <end position="595"/>
    </location>
</feature>
<feature type="compositionally biased region" description="Polar residues" evidence="1">
    <location>
        <begin position="11"/>
        <end position="25"/>
    </location>
</feature>
<name>A0A2H3JY09_WOLCO</name>
<protein>
    <submittedName>
        <fullName evidence="2">Uncharacterized protein</fullName>
    </submittedName>
</protein>
<feature type="region of interest" description="Disordered" evidence="1">
    <location>
        <begin position="155"/>
        <end position="175"/>
    </location>
</feature>
<evidence type="ECO:0000313" key="2">
    <source>
        <dbReference type="EMBL" id="PCH41614.1"/>
    </source>
</evidence>
<feature type="region of interest" description="Disordered" evidence="1">
    <location>
        <begin position="546"/>
        <end position="654"/>
    </location>
</feature>
<feature type="region of interest" description="Disordered" evidence="1">
    <location>
        <begin position="847"/>
        <end position="952"/>
    </location>
</feature>
<dbReference type="Proteomes" id="UP000218811">
    <property type="component" value="Unassembled WGS sequence"/>
</dbReference>
<feature type="compositionally biased region" description="Low complexity" evidence="1">
    <location>
        <begin position="561"/>
        <end position="576"/>
    </location>
</feature>
<feature type="region of interest" description="Disordered" evidence="1">
    <location>
        <begin position="52"/>
        <end position="104"/>
    </location>
</feature>
<evidence type="ECO:0000256" key="1">
    <source>
        <dbReference type="SAM" id="MobiDB-lite"/>
    </source>
</evidence>
<feature type="region of interest" description="Disordered" evidence="1">
    <location>
        <begin position="211"/>
        <end position="233"/>
    </location>
</feature>
<feature type="compositionally biased region" description="Polar residues" evidence="1">
    <location>
        <begin position="164"/>
        <end position="175"/>
    </location>
</feature>
<proteinExistence type="predicted"/>
<feature type="region of interest" description="Disordered" evidence="1">
    <location>
        <begin position="324"/>
        <end position="414"/>
    </location>
</feature>
<feature type="region of interest" description="Disordered" evidence="1">
    <location>
        <begin position="117"/>
        <end position="141"/>
    </location>
</feature>
<evidence type="ECO:0000313" key="3">
    <source>
        <dbReference type="Proteomes" id="UP000218811"/>
    </source>
</evidence>
<reference evidence="2 3" key="1">
    <citation type="journal article" date="2012" name="Science">
        <title>The Paleozoic origin of enzymatic lignin decomposition reconstructed from 31 fungal genomes.</title>
        <authorList>
            <person name="Floudas D."/>
            <person name="Binder M."/>
            <person name="Riley R."/>
            <person name="Barry K."/>
            <person name="Blanchette R.A."/>
            <person name="Henrissat B."/>
            <person name="Martinez A.T."/>
            <person name="Otillar R."/>
            <person name="Spatafora J.W."/>
            <person name="Yadav J.S."/>
            <person name="Aerts A."/>
            <person name="Benoit I."/>
            <person name="Boyd A."/>
            <person name="Carlson A."/>
            <person name="Copeland A."/>
            <person name="Coutinho P.M."/>
            <person name="de Vries R.P."/>
            <person name="Ferreira P."/>
            <person name="Findley K."/>
            <person name="Foster B."/>
            <person name="Gaskell J."/>
            <person name="Glotzer D."/>
            <person name="Gorecki P."/>
            <person name="Heitman J."/>
            <person name="Hesse C."/>
            <person name="Hori C."/>
            <person name="Igarashi K."/>
            <person name="Jurgens J.A."/>
            <person name="Kallen N."/>
            <person name="Kersten P."/>
            <person name="Kohler A."/>
            <person name="Kuees U."/>
            <person name="Kumar T.K.A."/>
            <person name="Kuo A."/>
            <person name="LaButti K."/>
            <person name="Larrondo L.F."/>
            <person name="Lindquist E."/>
            <person name="Ling A."/>
            <person name="Lombard V."/>
            <person name="Lucas S."/>
            <person name="Lundell T."/>
            <person name="Martin R."/>
            <person name="McLaughlin D.J."/>
            <person name="Morgenstern I."/>
            <person name="Morin E."/>
            <person name="Murat C."/>
            <person name="Nagy L.G."/>
            <person name="Nolan M."/>
            <person name="Ohm R.A."/>
            <person name="Patyshakuliyeva A."/>
            <person name="Rokas A."/>
            <person name="Ruiz-Duenas F.J."/>
            <person name="Sabat G."/>
            <person name="Salamov A."/>
            <person name="Samejima M."/>
            <person name="Schmutz J."/>
            <person name="Slot J.C."/>
            <person name="St John F."/>
            <person name="Stenlid J."/>
            <person name="Sun H."/>
            <person name="Sun S."/>
            <person name="Syed K."/>
            <person name="Tsang A."/>
            <person name="Wiebenga A."/>
            <person name="Young D."/>
            <person name="Pisabarro A."/>
            <person name="Eastwood D.C."/>
            <person name="Martin F."/>
            <person name="Cullen D."/>
            <person name="Grigoriev I.V."/>
            <person name="Hibbett D.S."/>
        </authorList>
    </citation>
    <scope>NUCLEOTIDE SEQUENCE [LARGE SCALE GENOMIC DNA]</scope>
    <source>
        <strain evidence="2 3">MD-104</strain>
    </source>
</reference>
<dbReference type="OrthoDB" id="2413468at2759"/>
<feature type="region of interest" description="Disordered" evidence="1">
    <location>
        <begin position="434"/>
        <end position="532"/>
    </location>
</feature>
<sequence>MTAVGLPMSSYALSSEESDYGTNTAPHLRPKVVRRDTDNILSYYQSEYAGQTYTASTPITMRMESSSSDSDHHADVDTDSPGEFTSPGHHRRPSVPTEGGADRRRLAIVELGPTLPLSISRKHNQPDAQASSNKGASTSSTLLSRRGIHVDGLALVAPPDASPGTYTNLTPPSTAPLTVDRGLSTSASHPVLNHHRSQSEAVTVPARALTTAPAALNPSTTTTSKLRHQHKSSRDVGIVGVVSAVPDSVDRRGELGLPVFQTPGPSPGRTPDPPEPSALGLPPLSTSSSTLTTPEREILTPAIGESKDISQPVVGPVVVGLTSEAMRPRDHAESVSSSGESFTTHRSSHQHQHQFQSSHRRYDPAVDATAGPLPPPPRPLFDSDASHLPSAVPAPPRPLRTKASLPPPAGAASRHDIHALRDALQLPPSVSARLASLQRPVSPKQASSDLPADSRDSEAGPLRKRSLHVREGAHPPSTALNTPILPEKPPEFTRTRMGRSASPPRSPSPSVDGSHESAHNDPDVTPTRTIRIRRSGLDLRRVDSWVSVSSEHATRPPALGSASASSLLSSSSSSSAICPTPPPKSVKETPADERPSTGAAPRRGALTNLKRFSALPRVPSVASLRAKSTTSAPSRTPSPPRPSSPPSVSHAERLARHRALPKFRAAWPNAMHYKDVAMKPSALERSLGYAHKINELAMHDCGLADWVEARRHPGGLARSSSSTTRVMFTPATPSVPVFVPEPRHVSEDSAASIMTFPIRPDAYSATDLTSRAHDIMPSTSPPPLPYPSLAVAQRTPAFSSTAVAAAPRTLLPALSASRSVGGGFFASIGRKNSMKKDRPVLVAKGKPVENSAPRPAPVQITTTPTVPGGPRAAPGRIQRSQTFSVSMSPPVAGPPHVHFSSTRNPRTPSRQSTVAARRPSIFARARAGQPAPAPVISGRSAVPPPPPSSVRTPEFEQQVDKLADVLPHADRDVLAGYLYRTGHDILAVGQYLEDQKNGVLQHD</sequence>
<feature type="compositionally biased region" description="Polar residues" evidence="1">
    <location>
        <begin position="899"/>
        <end position="914"/>
    </location>
</feature>
<feature type="compositionally biased region" description="Low complexity" evidence="1">
    <location>
        <begin position="277"/>
        <end position="292"/>
    </location>
</feature>
<feature type="compositionally biased region" description="Low complexity" evidence="1">
    <location>
        <begin position="211"/>
        <end position="224"/>
    </location>
</feature>
<gene>
    <name evidence="2" type="ORF">WOLCODRAFT_137497</name>
</gene>
<organism evidence="2 3">
    <name type="scientific">Wolfiporia cocos (strain MD-104)</name>
    <name type="common">Brown rot fungus</name>
    <dbReference type="NCBI Taxonomy" id="742152"/>
    <lineage>
        <taxon>Eukaryota</taxon>
        <taxon>Fungi</taxon>
        <taxon>Dikarya</taxon>
        <taxon>Basidiomycota</taxon>
        <taxon>Agaricomycotina</taxon>
        <taxon>Agaricomycetes</taxon>
        <taxon>Polyporales</taxon>
        <taxon>Phaeolaceae</taxon>
        <taxon>Wolfiporia</taxon>
    </lineage>
</organism>
<dbReference type="OMA" id="YYQSEHA"/>